<dbReference type="SMART" id="SM00409">
    <property type="entry name" value="IG"/>
    <property type="match status" value="1"/>
</dbReference>
<proteinExistence type="predicted"/>
<dbReference type="Gene3D" id="2.60.40.10">
    <property type="entry name" value="Immunoglobulins"/>
    <property type="match status" value="2"/>
</dbReference>
<dbReference type="Proteomes" id="UP000037510">
    <property type="component" value="Unassembled WGS sequence"/>
</dbReference>
<dbReference type="InterPro" id="IPR013783">
    <property type="entry name" value="Ig-like_fold"/>
</dbReference>
<gene>
    <name evidence="3" type="ORF">OBRU01_21473</name>
</gene>
<dbReference type="STRING" id="104452.A0A0L7KT83"/>
<dbReference type="PANTHER" id="PTHR23278:SF25">
    <property type="entry name" value="GH14967P"/>
    <property type="match status" value="1"/>
</dbReference>
<reference evidence="3 4" key="1">
    <citation type="journal article" date="2015" name="Genome Biol. Evol.">
        <title>The genome of winter moth (Operophtera brumata) provides a genomic perspective on sexual dimorphism and phenology.</title>
        <authorList>
            <person name="Derks M.F."/>
            <person name="Smit S."/>
            <person name="Salis L."/>
            <person name="Schijlen E."/>
            <person name="Bossers A."/>
            <person name="Mateman C."/>
            <person name="Pijl A.S."/>
            <person name="de Ridder D."/>
            <person name="Groenen M.A."/>
            <person name="Visser M.E."/>
            <person name="Megens H.J."/>
        </authorList>
    </citation>
    <scope>NUCLEOTIDE SEQUENCE [LARGE SCALE GENOMIC DNA]</scope>
    <source>
        <strain evidence="3">WM2013NL</strain>
        <tissue evidence="3">Head and thorax</tissue>
    </source>
</reference>
<protein>
    <submittedName>
        <fullName evidence="3">Opioid-binding protein/cell adhesion molecule</fullName>
    </submittedName>
</protein>
<evidence type="ECO:0000313" key="3">
    <source>
        <dbReference type="EMBL" id="KOB66261.1"/>
    </source>
</evidence>
<dbReference type="InterPro" id="IPR003599">
    <property type="entry name" value="Ig_sub"/>
</dbReference>
<dbReference type="SUPFAM" id="SSF48726">
    <property type="entry name" value="Immunoglobulin"/>
    <property type="match status" value="2"/>
</dbReference>
<feature type="domain" description="Immunoglobulin" evidence="2">
    <location>
        <begin position="22"/>
        <end position="97"/>
    </location>
</feature>
<organism evidence="3 4">
    <name type="scientific">Operophtera brumata</name>
    <name type="common">Winter moth</name>
    <name type="synonym">Phalaena brumata</name>
    <dbReference type="NCBI Taxonomy" id="104452"/>
    <lineage>
        <taxon>Eukaryota</taxon>
        <taxon>Metazoa</taxon>
        <taxon>Ecdysozoa</taxon>
        <taxon>Arthropoda</taxon>
        <taxon>Hexapoda</taxon>
        <taxon>Insecta</taxon>
        <taxon>Pterygota</taxon>
        <taxon>Neoptera</taxon>
        <taxon>Endopterygota</taxon>
        <taxon>Lepidoptera</taxon>
        <taxon>Glossata</taxon>
        <taxon>Ditrysia</taxon>
        <taxon>Geometroidea</taxon>
        <taxon>Geometridae</taxon>
        <taxon>Larentiinae</taxon>
        <taxon>Operophtera</taxon>
    </lineage>
</organism>
<dbReference type="PANTHER" id="PTHR23278">
    <property type="entry name" value="SIDESTEP PROTEIN"/>
    <property type="match status" value="1"/>
</dbReference>
<dbReference type="AlphaFoldDB" id="A0A0L7KT83"/>
<dbReference type="EMBL" id="JTDY01006132">
    <property type="protein sequence ID" value="KOB66261.1"/>
    <property type="molecule type" value="Genomic_DNA"/>
</dbReference>
<feature type="transmembrane region" description="Helical" evidence="1">
    <location>
        <begin position="207"/>
        <end position="229"/>
    </location>
</feature>
<keyword evidence="1" id="KW-0472">Membrane</keyword>
<keyword evidence="1" id="KW-1133">Transmembrane helix</keyword>
<keyword evidence="4" id="KW-1185">Reference proteome</keyword>
<evidence type="ECO:0000259" key="2">
    <source>
        <dbReference type="SMART" id="SM00409"/>
    </source>
</evidence>
<evidence type="ECO:0000313" key="4">
    <source>
        <dbReference type="Proteomes" id="UP000037510"/>
    </source>
</evidence>
<keyword evidence="1" id="KW-0812">Transmembrane</keyword>
<sequence length="328" mass="36204">MAEQWFILSTNRRIQVRLGTNLDPKNIREGSDVYFDCIINAHPYGKTLLHNVGHGVIISNQSLVLQGVGRKTAGNYTCVGFNAEGDGESKPFTLDVLYAPTCRSSQQRVHGVAKQERAHITCHVDANPPEVTFRWTFNNTANSNEVSNTYVSRAGTSSTVTSSPQLHSGERVTDVVRGSMLGRVQRGHATVISLRNLPRTAFQMSGAMSAAVGGGGVIMVILVLFMIAVRQRCAKRKPRSAPLPSSQPASPDKLREKDDSEIVIWNLLIILKYLSSLVEVSNDIPYTKAFPKKLLLLPNFVGDTFYHATPQRDSVKVYNDSGYDRTDR</sequence>
<dbReference type="InterPro" id="IPR036179">
    <property type="entry name" value="Ig-like_dom_sf"/>
</dbReference>
<name>A0A0L7KT83_OPEBR</name>
<evidence type="ECO:0000256" key="1">
    <source>
        <dbReference type="SAM" id="Phobius"/>
    </source>
</evidence>
<accession>A0A0L7KT83</accession>
<comment type="caution">
    <text evidence="3">The sequence shown here is derived from an EMBL/GenBank/DDBJ whole genome shotgun (WGS) entry which is preliminary data.</text>
</comment>